<feature type="transmembrane region" description="Helical" evidence="9">
    <location>
        <begin position="47"/>
        <end position="64"/>
    </location>
</feature>
<dbReference type="AlphaFoldDB" id="A0A1B6L0I2"/>
<evidence type="ECO:0000256" key="6">
    <source>
        <dbReference type="ARBA" id="ARBA00022692"/>
    </source>
</evidence>
<dbReference type="EMBL" id="GEBQ01022963">
    <property type="protein sequence ID" value="JAT17014.1"/>
    <property type="molecule type" value="Transcribed_RNA"/>
</dbReference>
<feature type="compositionally biased region" description="Polar residues" evidence="10">
    <location>
        <begin position="272"/>
        <end position="282"/>
    </location>
</feature>
<feature type="transmembrane region" description="Helical" evidence="9">
    <location>
        <begin position="394"/>
        <end position="415"/>
    </location>
</feature>
<comment type="subcellular location">
    <subcellularLocation>
        <location evidence="2 9">Cell membrane</location>
        <topology evidence="2 9">Multi-pass membrane protein</topology>
    </subcellularLocation>
</comment>
<feature type="transmembrane region" description="Helical" evidence="9">
    <location>
        <begin position="180"/>
        <end position="202"/>
    </location>
</feature>
<feature type="transmembrane region" description="Helical" evidence="9">
    <location>
        <begin position="338"/>
        <end position="360"/>
    </location>
</feature>
<keyword evidence="8 9" id="KW-0472">Membrane</keyword>
<name>A0A1B6L0I2_9HEMI</name>
<keyword evidence="5 9" id="KW-1003">Cell membrane</keyword>
<keyword evidence="7 9" id="KW-1133">Transmembrane helix</keyword>
<evidence type="ECO:0000313" key="11">
    <source>
        <dbReference type="EMBL" id="JAT14360.1"/>
    </source>
</evidence>
<protein>
    <recommendedName>
        <fullName evidence="9">Riboflavin transporter</fullName>
    </recommendedName>
</protein>
<dbReference type="GO" id="GO:0032217">
    <property type="term" value="F:riboflavin transmembrane transporter activity"/>
    <property type="evidence" value="ECO:0007669"/>
    <property type="project" value="UniProtKB-UniRule"/>
</dbReference>
<keyword evidence="4 9" id="KW-0813">Transport</keyword>
<dbReference type="GO" id="GO:0005886">
    <property type="term" value="C:plasma membrane"/>
    <property type="evidence" value="ECO:0007669"/>
    <property type="project" value="UniProtKB-SubCell"/>
</dbReference>
<keyword evidence="6 9" id="KW-0812">Transmembrane</keyword>
<feature type="region of interest" description="Disordered" evidence="10">
    <location>
        <begin position="269"/>
        <end position="289"/>
    </location>
</feature>
<sequence>MSTVSNTTKDTPTPGISESSSLLGEALASPSEPEMKLNKCWDSSRRLQVDVLAGLFGISAWLSINSMFTQLPILVQTAPEGWNLPSYLSILIQAGNFGAILYTLSEKYFPRLVTETKLIYFMLVLGATSLILMAFYYDHTLVLFGQSHSVILFILTFCIALVGCTSSVLFIPFMNHYPEVYLISYMVGEGLSGFVPSIISLIQGVGGSPSCVNTTTPTGEVITVQHSSPPLFSPTVFFSLIFSIMVVSAISFFLLNNLPSCKSQRVKKSPKRISSASGTESPAHNLYSEPDEFVPKRENQTSISPYIFLIMITVLSLFANGALPSIQSYSCLPYGNVAYHFAVNLGSMANPVACFLAYFVPQPSPKWIFSLFFVSGLATCYIFITAFLSPHPPLQGSLLGIVTIVFIWVSTSGLLSYVKMWIATFFRREGGRGLHWYGAMTQLGAAIGSAIMFYLVNYLNLFTSYNPCR</sequence>
<evidence type="ECO:0000256" key="4">
    <source>
        <dbReference type="ARBA" id="ARBA00022448"/>
    </source>
</evidence>
<feature type="transmembrane region" description="Helical" evidence="9">
    <location>
        <begin position="306"/>
        <end position="326"/>
    </location>
</feature>
<feature type="transmembrane region" description="Helical" evidence="9">
    <location>
        <begin position="117"/>
        <end position="137"/>
    </location>
</feature>
<comment type="similarity">
    <text evidence="3 9">Belongs to the riboflavin transporter family.</text>
</comment>
<proteinExistence type="inferred from homology"/>
<evidence type="ECO:0000256" key="1">
    <source>
        <dbReference type="ARBA" id="ARBA00000215"/>
    </source>
</evidence>
<feature type="transmembrane region" description="Helical" evidence="9">
    <location>
        <begin position="149"/>
        <end position="173"/>
    </location>
</feature>
<feature type="compositionally biased region" description="Polar residues" evidence="10">
    <location>
        <begin position="1"/>
        <end position="11"/>
    </location>
</feature>
<reference evidence="12" key="1">
    <citation type="submission" date="2015-11" db="EMBL/GenBank/DDBJ databases">
        <title>De novo transcriptome assembly of four potential Pierce s Disease insect vectors from Arizona vineyards.</title>
        <authorList>
            <person name="Tassone E.E."/>
        </authorList>
    </citation>
    <scope>NUCLEOTIDE SEQUENCE</scope>
</reference>
<evidence type="ECO:0000256" key="3">
    <source>
        <dbReference type="ARBA" id="ARBA00006366"/>
    </source>
</evidence>
<evidence type="ECO:0000256" key="8">
    <source>
        <dbReference type="ARBA" id="ARBA00023136"/>
    </source>
</evidence>
<evidence type="ECO:0000256" key="7">
    <source>
        <dbReference type="ARBA" id="ARBA00022989"/>
    </source>
</evidence>
<feature type="transmembrane region" description="Helical" evidence="9">
    <location>
        <begin position="436"/>
        <end position="456"/>
    </location>
</feature>
<feature type="transmembrane region" description="Helical" evidence="9">
    <location>
        <begin position="84"/>
        <end position="105"/>
    </location>
</feature>
<dbReference type="PANTHER" id="PTHR12929">
    <property type="entry name" value="SOLUTE CARRIER FAMILY 52"/>
    <property type="match status" value="1"/>
</dbReference>
<organism evidence="12">
    <name type="scientific">Graphocephala atropunctata</name>
    <dbReference type="NCBI Taxonomy" id="36148"/>
    <lineage>
        <taxon>Eukaryota</taxon>
        <taxon>Metazoa</taxon>
        <taxon>Ecdysozoa</taxon>
        <taxon>Arthropoda</taxon>
        <taxon>Hexapoda</taxon>
        <taxon>Insecta</taxon>
        <taxon>Pterygota</taxon>
        <taxon>Neoptera</taxon>
        <taxon>Paraneoptera</taxon>
        <taxon>Hemiptera</taxon>
        <taxon>Auchenorrhyncha</taxon>
        <taxon>Membracoidea</taxon>
        <taxon>Cicadellidae</taxon>
        <taxon>Cicadellinae</taxon>
        <taxon>Cicadellini</taxon>
        <taxon>Graphocephala</taxon>
    </lineage>
</organism>
<comment type="catalytic activity">
    <reaction evidence="1 9">
        <text>riboflavin(in) = riboflavin(out)</text>
        <dbReference type="Rhea" id="RHEA:35015"/>
        <dbReference type="ChEBI" id="CHEBI:57986"/>
    </reaction>
</comment>
<evidence type="ECO:0000256" key="2">
    <source>
        <dbReference type="ARBA" id="ARBA00004651"/>
    </source>
</evidence>
<dbReference type="InterPro" id="IPR009357">
    <property type="entry name" value="Riboflavin_transptr"/>
</dbReference>
<dbReference type="PANTHER" id="PTHR12929:SF10">
    <property type="entry name" value="RIBOFLAVIN TRANSPORTER"/>
    <property type="match status" value="1"/>
</dbReference>
<dbReference type="EMBL" id="GEBQ01025617">
    <property type="protein sequence ID" value="JAT14360.1"/>
    <property type="molecule type" value="Transcribed_RNA"/>
</dbReference>
<evidence type="ECO:0000256" key="10">
    <source>
        <dbReference type="SAM" id="MobiDB-lite"/>
    </source>
</evidence>
<comment type="function">
    <text evidence="9">Plasma membrane transporter mediating the uptake by cells of the water soluble vitamin B2/riboflavin that plays a key role in biochemical oxidation-reduction reactions of the carbohydrate, lipid, and amino acid metabolism.</text>
</comment>
<accession>A0A1B6L0I2</accession>
<evidence type="ECO:0000256" key="5">
    <source>
        <dbReference type="ARBA" id="ARBA00022475"/>
    </source>
</evidence>
<gene>
    <name evidence="12" type="ORF">g.35648</name>
    <name evidence="11" type="ORF">g.35650</name>
</gene>
<feature type="transmembrane region" description="Helical" evidence="9">
    <location>
        <begin position="236"/>
        <end position="258"/>
    </location>
</feature>
<evidence type="ECO:0000313" key="12">
    <source>
        <dbReference type="EMBL" id="JAT17014.1"/>
    </source>
</evidence>
<dbReference type="Pfam" id="PF06237">
    <property type="entry name" value="SLC52_ribofla_tr"/>
    <property type="match status" value="1"/>
</dbReference>
<feature type="region of interest" description="Disordered" evidence="10">
    <location>
        <begin position="1"/>
        <end position="22"/>
    </location>
</feature>
<evidence type="ECO:0000256" key="9">
    <source>
        <dbReference type="RuleBase" id="RU368035"/>
    </source>
</evidence>
<feature type="transmembrane region" description="Helical" evidence="9">
    <location>
        <begin position="367"/>
        <end position="388"/>
    </location>
</feature>